<evidence type="ECO:0000313" key="1">
    <source>
        <dbReference type="EMBL" id="MDN3701638.1"/>
    </source>
</evidence>
<dbReference type="Proteomes" id="UP001223712">
    <property type="component" value="Unassembled WGS sequence"/>
</dbReference>
<organism evidence="1 2">
    <name type="scientific">Vibrio artabrorum</name>
    <dbReference type="NCBI Taxonomy" id="446374"/>
    <lineage>
        <taxon>Bacteria</taxon>
        <taxon>Pseudomonadati</taxon>
        <taxon>Pseudomonadota</taxon>
        <taxon>Gammaproteobacteria</taxon>
        <taxon>Vibrionales</taxon>
        <taxon>Vibrionaceae</taxon>
        <taxon>Vibrio</taxon>
    </lineage>
</organism>
<comment type="caution">
    <text evidence="1">The sequence shown here is derived from an EMBL/GenBank/DDBJ whole genome shotgun (WGS) entry which is preliminary data.</text>
</comment>
<dbReference type="EMBL" id="JAUFQY010000001">
    <property type="protein sequence ID" value="MDN3701638.1"/>
    <property type="molecule type" value="Genomic_DNA"/>
</dbReference>
<sequence length="104" mass="11770">MKQYFSTLKQQANSRAKESTLSILGINNPALRNHLSERMETDEKFVHGPVFEQMFSWEADEITIEDLSTPEYKNLLSPELLDALDVAPHKEGVKKTVAASVSMF</sequence>
<keyword evidence="2" id="KW-1185">Reference proteome</keyword>
<accession>A0ABT8CM60</accession>
<name>A0ABT8CM60_9VIBR</name>
<reference evidence="2" key="1">
    <citation type="journal article" date="2019" name="Int. J. Syst. Evol. Microbiol.">
        <title>The Global Catalogue of Microorganisms (GCM) 10K type strain sequencing project: providing services to taxonomists for standard genome sequencing and annotation.</title>
        <authorList>
            <consortium name="The Broad Institute Genomics Platform"/>
            <consortium name="The Broad Institute Genome Sequencing Center for Infectious Disease"/>
            <person name="Wu L."/>
            <person name="Ma J."/>
        </authorList>
    </citation>
    <scope>NUCLEOTIDE SEQUENCE [LARGE SCALE GENOMIC DNA]</scope>
    <source>
        <strain evidence="2">CECT 7226</strain>
    </source>
</reference>
<evidence type="ECO:0000313" key="2">
    <source>
        <dbReference type="Proteomes" id="UP001223712"/>
    </source>
</evidence>
<protein>
    <submittedName>
        <fullName evidence="1">Uncharacterized protein</fullName>
    </submittedName>
</protein>
<dbReference type="RefSeq" id="WP_290334858.1">
    <property type="nucleotide sequence ID" value="NZ_JAUFQY010000001.1"/>
</dbReference>
<proteinExistence type="predicted"/>
<gene>
    <name evidence="1" type="ORF">QWY96_13395</name>
</gene>